<keyword evidence="7" id="KW-1185">Reference proteome</keyword>
<protein>
    <submittedName>
        <fullName evidence="6">LrgB family protein</fullName>
    </submittedName>
</protein>
<proteinExistence type="predicted"/>
<dbReference type="InterPro" id="IPR007300">
    <property type="entry name" value="CidB/LrgB"/>
</dbReference>
<feature type="transmembrane region" description="Helical" evidence="5">
    <location>
        <begin position="6"/>
        <end position="27"/>
    </location>
</feature>
<reference evidence="6 7" key="1">
    <citation type="submission" date="2024-02" db="EMBL/GenBank/DDBJ databases">
        <title>Complete genome sequence of Pelagibacterium nitratireducens ZH15.</title>
        <authorList>
            <person name="Zhao L.H."/>
        </authorList>
    </citation>
    <scope>NUCLEOTIDE SEQUENCE [LARGE SCALE GENOMIC DNA]</scope>
    <source>
        <strain evidence="6 7">ZH15</strain>
    </source>
</reference>
<dbReference type="RefSeq" id="WP_338608167.1">
    <property type="nucleotide sequence ID" value="NZ_CP146275.1"/>
</dbReference>
<feature type="transmembrane region" description="Helical" evidence="5">
    <location>
        <begin position="70"/>
        <end position="87"/>
    </location>
</feature>
<keyword evidence="2 5" id="KW-0812">Transmembrane</keyword>
<dbReference type="PANTHER" id="PTHR30249:SF0">
    <property type="entry name" value="PLASTIDAL GLYCOLATE_GLYCERATE TRANSLOCATOR 1, CHLOROPLASTIC"/>
    <property type="match status" value="1"/>
</dbReference>
<dbReference type="EMBL" id="CP146275">
    <property type="protein sequence ID" value="WWT32745.1"/>
    <property type="molecule type" value="Genomic_DNA"/>
</dbReference>
<comment type="subcellular location">
    <subcellularLocation>
        <location evidence="1">Membrane</location>
        <topology evidence="1">Multi-pass membrane protein</topology>
    </subcellularLocation>
</comment>
<dbReference type="Proteomes" id="UP001369958">
    <property type="component" value="Chromosome"/>
</dbReference>
<name>A0ABZ2HZA0_9HYPH</name>
<organism evidence="6 7">
    <name type="scientific">Pelagibacterium nitratireducens</name>
    <dbReference type="NCBI Taxonomy" id="1046114"/>
    <lineage>
        <taxon>Bacteria</taxon>
        <taxon>Pseudomonadati</taxon>
        <taxon>Pseudomonadota</taxon>
        <taxon>Alphaproteobacteria</taxon>
        <taxon>Hyphomicrobiales</taxon>
        <taxon>Devosiaceae</taxon>
        <taxon>Pelagibacterium</taxon>
    </lineage>
</organism>
<dbReference type="PANTHER" id="PTHR30249">
    <property type="entry name" value="PUTATIVE SEROTONIN TRANSPORTER"/>
    <property type="match status" value="1"/>
</dbReference>
<evidence type="ECO:0000256" key="2">
    <source>
        <dbReference type="ARBA" id="ARBA00022692"/>
    </source>
</evidence>
<evidence type="ECO:0000256" key="3">
    <source>
        <dbReference type="ARBA" id="ARBA00022989"/>
    </source>
</evidence>
<keyword evidence="3 5" id="KW-1133">Transmembrane helix</keyword>
<accession>A0ABZ2HZA0</accession>
<feature type="transmembrane region" description="Helical" evidence="5">
    <location>
        <begin position="209"/>
        <end position="232"/>
    </location>
</feature>
<feature type="transmembrane region" description="Helical" evidence="5">
    <location>
        <begin position="149"/>
        <end position="171"/>
    </location>
</feature>
<keyword evidence="4 5" id="KW-0472">Membrane</keyword>
<feature type="transmembrane region" description="Helical" evidence="5">
    <location>
        <begin position="183"/>
        <end position="203"/>
    </location>
</feature>
<evidence type="ECO:0000313" key="6">
    <source>
        <dbReference type="EMBL" id="WWT32745.1"/>
    </source>
</evidence>
<dbReference type="Pfam" id="PF04172">
    <property type="entry name" value="LrgB"/>
    <property type="match status" value="1"/>
</dbReference>
<sequence>MGDGLWVFLAASPLFWLTLTIGVFLLASRLAKASGNHPLVNPVLISVGVLVAILRLTGTDYLEYFDGAQFIHFILGPATVALAIPLWRHRARVRELAVPILAALFVGAPFAMFSAVLIAKALGLPETLQMALVPKSATAGIAVGVAEQIGVNGSLVAVFVIVTGIIGAVIVTPLMNAMGIRDYAARGFAAGLSAHGIGTARAFQVDPLAGAFSGLAMALNGIATAILAGWLFS</sequence>
<gene>
    <name evidence="6" type="ORF">V6617_17325</name>
</gene>
<evidence type="ECO:0000313" key="7">
    <source>
        <dbReference type="Proteomes" id="UP001369958"/>
    </source>
</evidence>
<evidence type="ECO:0000256" key="5">
    <source>
        <dbReference type="SAM" id="Phobius"/>
    </source>
</evidence>
<feature type="transmembrane region" description="Helical" evidence="5">
    <location>
        <begin position="96"/>
        <end position="119"/>
    </location>
</feature>
<evidence type="ECO:0000256" key="4">
    <source>
        <dbReference type="ARBA" id="ARBA00023136"/>
    </source>
</evidence>
<feature type="transmembrane region" description="Helical" evidence="5">
    <location>
        <begin position="39"/>
        <end position="58"/>
    </location>
</feature>
<evidence type="ECO:0000256" key="1">
    <source>
        <dbReference type="ARBA" id="ARBA00004141"/>
    </source>
</evidence>